<keyword evidence="1" id="KW-0472">Membrane</keyword>
<proteinExistence type="predicted"/>
<keyword evidence="1" id="KW-0812">Transmembrane</keyword>
<dbReference type="EMBL" id="JADQTO010000009">
    <property type="protein sequence ID" value="MBG0564019.1"/>
    <property type="molecule type" value="Genomic_DNA"/>
</dbReference>
<keyword evidence="1" id="KW-1133">Transmembrane helix</keyword>
<evidence type="ECO:0000313" key="2">
    <source>
        <dbReference type="EMBL" id="MBG0564019.1"/>
    </source>
</evidence>
<dbReference type="RefSeq" id="WP_373688148.1">
    <property type="nucleotide sequence ID" value="NZ_JADQTO010000009.1"/>
</dbReference>
<dbReference type="Proteomes" id="UP000598146">
    <property type="component" value="Unassembled WGS sequence"/>
</dbReference>
<organism evidence="2 3">
    <name type="scientific">Actinoplanes aureus</name>
    <dbReference type="NCBI Taxonomy" id="2792083"/>
    <lineage>
        <taxon>Bacteria</taxon>
        <taxon>Bacillati</taxon>
        <taxon>Actinomycetota</taxon>
        <taxon>Actinomycetes</taxon>
        <taxon>Micromonosporales</taxon>
        <taxon>Micromonosporaceae</taxon>
        <taxon>Actinoplanes</taxon>
    </lineage>
</organism>
<comment type="caution">
    <text evidence="2">The sequence shown here is derived from an EMBL/GenBank/DDBJ whole genome shotgun (WGS) entry which is preliminary data.</text>
</comment>
<protein>
    <submittedName>
        <fullName evidence="2">Uncharacterized protein</fullName>
    </submittedName>
</protein>
<reference evidence="2" key="1">
    <citation type="submission" date="2020-11" db="EMBL/GenBank/DDBJ databases">
        <title>Isolation and identification of active actinomycetes.</title>
        <authorList>
            <person name="Sun X."/>
        </authorList>
    </citation>
    <scope>NUCLEOTIDE SEQUENCE</scope>
    <source>
        <strain evidence="2">NEAU-A11</strain>
    </source>
</reference>
<name>A0A931C897_9ACTN</name>
<gene>
    <name evidence="2" type="ORF">I4J89_21485</name>
</gene>
<keyword evidence="3" id="KW-1185">Reference proteome</keyword>
<accession>A0A931C897</accession>
<feature type="transmembrane region" description="Helical" evidence="1">
    <location>
        <begin position="26"/>
        <end position="49"/>
    </location>
</feature>
<evidence type="ECO:0000256" key="1">
    <source>
        <dbReference type="SAM" id="Phobius"/>
    </source>
</evidence>
<evidence type="ECO:0000313" key="3">
    <source>
        <dbReference type="Proteomes" id="UP000598146"/>
    </source>
</evidence>
<dbReference type="AlphaFoldDB" id="A0A931C897"/>
<sequence>LITVDQTVIRTAGTLGMLTLPLAVDAAPATAFAGAGVLLIAAAGVAALAGRRVTAAAVALPAGEPVASRAS</sequence>
<feature type="non-terminal residue" evidence="2">
    <location>
        <position position="1"/>
    </location>
</feature>